<comment type="similarity">
    <text evidence="8">Belongs to the TonB-dependent receptor family.</text>
</comment>
<evidence type="ECO:0000256" key="4">
    <source>
        <dbReference type="ARBA" id="ARBA00022692"/>
    </source>
</evidence>
<dbReference type="PROSITE" id="PS52016">
    <property type="entry name" value="TONB_DEPENDENT_REC_3"/>
    <property type="match status" value="1"/>
</dbReference>
<dbReference type="SUPFAM" id="SSF49464">
    <property type="entry name" value="Carboxypeptidase regulatory domain-like"/>
    <property type="match status" value="1"/>
</dbReference>
<dbReference type="GO" id="GO:0044718">
    <property type="term" value="P:siderophore transmembrane transport"/>
    <property type="evidence" value="ECO:0007669"/>
    <property type="project" value="TreeGrafter"/>
</dbReference>
<dbReference type="InterPro" id="IPR012910">
    <property type="entry name" value="Plug_dom"/>
</dbReference>
<feature type="signal peptide" evidence="10">
    <location>
        <begin position="1"/>
        <end position="18"/>
    </location>
</feature>
<dbReference type="Pfam" id="PF14905">
    <property type="entry name" value="OMP_b-brl_3"/>
    <property type="match status" value="1"/>
</dbReference>
<evidence type="ECO:0000256" key="8">
    <source>
        <dbReference type="PROSITE-ProRule" id="PRU01360"/>
    </source>
</evidence>
<keyword evidence="5 10" id="KW-0732">Signal</keyword>
<dbReference type="InterPro" id="IPR008969">
    <property type="entry name" value="CarboxyPept-like_regulatory"/>
</dbReference>
<evidence type="ECO:0000256" key="6">
    <source>
        <dbReference type="ARBA" id="ARBA00023136"/>
    </source>
</evidence>
<dbReference type="PANTHER" id="PTHR30069">
    <property type="entry name" value="TONB-DEPENDENT OUTER MEMBRANE RECEPTOR"/>
    <property type="match status" value="1"/>
</dbReference>
<dbReference type="InterPro" id="IPR039426">
    <property type="entry name" value="TonB-dep_rcpt-like"/>
</dbReference>
<keyword evidence="6 8" id="KW-0472">Membrane</keyword>
<dbReference type="InterPro" id="IPR041700">
    <property type="entry name" value="OMP_b-brl_3"/>
</dbReference>
<evidence type="ECO:0000256" key="10">
    <source>
        <dbReference type="SAM" id="SignalP"/>
    </source>
</evidence>
<comment type="subcellular location">
    <subcellularLocation>
        <location evidence="1 8">Cell outer membrane</location>
        <topology evidence="1 8">Multi-pass membrane protein</topology>
    </subcellularLocation>
</comment>
<evidence type="ECO:0000313" key="14">
    <source>
        <dbReference type="Proteomes" id="UP000321945"/>
    </source>
</evidence>
<keyword evidence="3 8" id="KW-1134">Transmembrane beta strand</keyword>
<keyword evidence="14" id="KW-1185">Reference proteome</keyword>
<evidence type="ECO:0000313" key="13">
    <source>
        <dbReference type="EMBL" id="TXD68519.1"/>
    </source>
</evidence>
<dbReference type="AlphaFoldDB" id="A0A5C6YN97"/>
<sequence length="837" mass="94184">MKFILSLLFVFATTLLLAQNPEKKQVTVKGTILEDGTDYPLEYSTVSFINREGKTVTGGITDTAGKYSIEVPVGLYTVKYEFISYKSKEVPNQDLTRNTTLPTVKLALDAASLGEVVVRVETTEVQVRLDKKIYNIGKDLTSGGATVSDALNNVPSVTVDIDGAIALRGNENVRILINGKPSAIAGFGSTDALRQLPAEAIERVEVITSPSARYDAEGTAGILNIILKKEKTLGLNGSLSTSIGVPLNSNATGNINLRTDKFNIFNTTGVYFRNAPGKAFFNNKYFPRTLLDDNGDPILDNNGDPIKVDPQFDQVIENRKYDRMGKGFNTNLGIEYFLSDESSITASGFYRKGDGNDETTNNTSNYNNSNVDEQIVRIENEDEDDSNYQFSLNYVNKLNDKGHKLTADLQYDHGKETERSFITEQRIFPNNIILPAEDIIQKENEKEYLAQVDYVLPIGENAQFEAGYRGNFEETETDYTLLEETGTTGGFIRNDSLSNIFTYNENVHAFYSQYGNKFGKFSFLLGLRVENTQLKGKVDAENVSEDAPFDLNFDKNYTGLFPTVNLTFELKENENITLGYNRRINRPRSWYINPFPSRSSQANVFQGNPDLDPAYASAFDLGYLKRWEKLTLTTSIYYQNETDAFERVQEETGEVTSNGIPIIRTLPINLSTNERYGFELGLLYNPTKWLNLNGSFNYFQFRTEGFYNDIDYGAENTSYFGRFSSKVKLPGKIEWQSNAFYRGPSNNSQTETDGILSLDMAISKDIIDDNGTLAFNVSDLLNSRKRNSLTTTDTFTSESEFQWRQRQVTLTFTYRFNQKKQGQRPDRGSYDDGGFEG</sequence>
<evidence type="ECO:0000256" key="1">
    <source>
        <dbReference type="ARBA" id="ARBA00004571"/>
    </source>
</evidence>
<feature type="chain" id="PRO_5023116457" evidence="10">
    <location>
        <begin position="19"/>
        <end position="837"/>
    </location>
</feature>
<keyword evidence="4 8" id="KW-0812">Transmembrane</keyword>
<dbReference type="InterPro" id="IPR037066">
    <property type="entry name" value="Plug_dom_sf"/>
</dbReference>
<dbReference type="Gene3D" id="2.170.130.10">
    <property type="entry name" value="TonB-dependent receptor, plug domain"/>
    <property type="match status" value="1"/>
</dbReference>
<gene>
    <name evidence="13" type="ORF">ESV24_11440</name>
</gene>
<dbReference type="SUPFAM" id="SSF56935">
    <property type="entry name" value="Porins"/>
    <property type="match status" value="1"/>
</dbReference>
<dbReference type="RefSeq" id="WP_111816689.1">
    <property type="nucleotide sequence ID" value="NZ_CBCRZQ010000009.1"/>
</dbReference>
<evidence type="ECO:0000256" key="9">
    <source>
        <dbReference type="SAM" id="MobiDB-lite"/>
    </source>
</evidence>
<keyword evidence="13" id="KW-0675">Receptor</keyword>
<name>A0A5C6YN97_9FLAO</name>
<evidence type="ECO:0000259" key="11">
    <source>
        <dbReference type="Pfam" id="PF07715"/>
    </source>
</evidence>
<keyword evidence="7 8" id="KW-0998">Cell outer membrane</keyword>
<protein>
    <submittedName>
        <fullName evidence="13">TonB-dependent receptor</fullName>
    </submittedName>
</protein>
<dbReference type="PANTHER" id="PTHR30069:SF29">
    <property type="entry name" value="HEMOGLOBIN AND HEMOGLOBIN-HAPTOGLOBIN-BINDING PROTEIN 1-RELATED"/>
    <property type="match status" value="1"/>
</dbReference>
<reference evidence="13 14" key="1">
    <citation type="submission" date="2019-08" db="EMBL/GenBank/DDBJ databases">
        <title>Genome of Aequorivita lipolytica Y10-2 (type strain).</title>
        <authorList>
            <person name="Bowman J.P."/>
        </authorList>
    </citation>
    <scope>NUCLEOTIDE SEQUENCE [LARGE SCALE GENOMIC DNA]</scope>
    <source>
        <strain evidence="13 14">Y10-2</strain>
    </source>
</reference>
<comment type="caution">
    <text evidence="13">The sequence shown here is derived from an EMBL/GenBank/DDBJ whole genome shotgun (WGS) entry which is preliminary data.</text>
</comment>
<dbReference type="Proteomes" id="UP000321945">
    <property type="component" value="Unassembled WGS sequence"/>
</dbReference>
<accession>A0A5C6YN97</accession>
<dbReference type="Gene3D" id="2.60.40.1120">
    <property type="entry name" value="Carboxypeptidase-like, regulatory domain"/>
    <property type="match status" value="1"/>
</dbReference>
<dbReference type="OrthoDB" id="8764943at2"/>
<evidence type="ECO:0000256" key="3">
    <source>
        <dbReference type="ARBA" id="ARBA00022452"/>
    </source>
</evidence>
<dbReference type="EMBL" id="VORU01000010">
    <property type="protein sequence ID" value="TXD68519.1"/>
    <property type="molecule type" value="Genomic_DNA"/>
</dbReference>
<feature type="region of interest" description="Disordered" evidence="9">
    <location>
        <begin position="817"/>
        <end position="837"/>
    </location>
</feature>
<dbReference type="Pfam" id="PF07715">
    <property type="entry name" value="Plug"/>
    <property type="match status" value="1"/>
</dbReference>
<organism evidence="13 14">
    <name type="scientific">Aequorivita lipolytica</name>
    <dbReference type="NCBI Taxonomy" id="153267"/>
    <lineage>
        <taxon>Bacteria</taxon>
        <taxon>Pseudomonadati</taxon>
        <taxon>Bacteroidota</taxon>
        <taxon>Flavobacteriia</taxon>
        <taxon>Flavobacteriales</taxon>
        <taxon>Flavobacteriaceae</taxon>
        <taxon>Aequorivita</taxon>
    </lineage>
</organism>
<dbReference type="GO" id="GO:0015344">
    <property type="term" value="F:siderophore uptake transmembrane transporter activity"/>
    <property type="evidence" value="ECO:0007669"/>
    <property type="project" value="TreeGrafter"/>
</dbReference>
<dbReference type="Pfam" id="PF13620">
    <property type="entry name" value="CarboxypepD_reg"/>
    <property type="match status" value="1"/>
</dbReference>
<feature type="domain" description="Outer membrane protein beta-barrel" evidence="12">
    <location>
        <begin position="397"/>
        <end position="814"/>
    </location>
</feature>
<evidence type="ECO:0000256" key="7">
    <source>
        <dbReference type="ARBA" id="ARBA00023237"/>
    </source>
</evidence>
<dbReference type="InterPro" id="IPR036942">
    <property type="entry name" value="Beta-barrel_TonB_sf"/>
</dbReference>
<evidence type="ECO:0000256" key="5">
    <source>
        <dbReference type="ARBA" id="ARBA00022729"/>
    </source>
</evidence>
<proteinExistence type="inferred from homology"/>
<dbReference type="Gene3D" id="2.40.170.20">
    <property type="entry name" value="TonB-dependent receptor, beta-barrel domain"/>
    <property type="match status" value="1"/>
</dbReference>
<evidence type="ECO:0000256" key="2">
    <source>
        <dbReference type="ARBA" id="ARBA00022448"/>
    </source>
</evidence>
<evidence type="ECO:0000259" key="12">
    <source>
        <dbReference type="Pfam" id="PF14905"/>
    </source>
</evidence>
<feature type="domain" description="TonB-dependent receptor plug" evidence="11">
    <location>
        <begin position="143"/>
        <end position="222"/>
    </location>
</feature>
<dbReference type="GO" id="GO:0009279">
    <property type="term" value="C:cell outer membrane"/>
    <property type="evidence" value="ECO:0007669"/>
    <property type="project" value="UniProtKB-SubCell"/>
</dbReference>
<keyword evidence="2 8" id="KW-0813">Transport</keyword>